<organism evidence="3 4">
    <name type="scientific">Hypsibius exemplaris</name>
    <name type="common">Freshwater tardigrade</name>
    <dbReference type="NCBI Taxonomy" id="2072580"/>
    <lineage>
        <taxon>Eukaryota</taxon>
        <taxon>Metazoa</taxon>
        <taxon>Ecdysozoa</taxon>
        <taxon>Tardigrada</taxon>
        <taxon>Eutardigrada</taxon>
        <taxon>Parachela</taxon>
        <taxon>Hypsibioidea</taxon>
        <taxon>Hypsibiidae</taxon>
        <taxon>Hypsibius</taxon>
    </lineage>
</organism>
<proteinExistence type="predicted"/>
<feature type="domain" description="SBF1/SBF2" evidence="2">
    <location>
        <begin position="244"/>
        <end position="390"/>
    </location>
</feature>
<protein>
    <recommendedName>
        <fullName evidence="2">SBF1/SBF2 domain-containing protein</fullName>
    </recommendedName>
</protein>
<name>A0A1W0WZT5_HYPEX</name>
<feature type="region of interest" description="Disordered" evidence="1">
    <location>
        <begin position="332"/>
        <end position="362"/>
    </location>
</feature>
<dbReference type="InterPro" id="IPR022096">
    <property type="entry name" value="SBF1/SBF2"/>
</dbReference>
<feature type="compositionally biased region" description="Low complexity" evidence="1">
    <location>
        <begin position="19"/>
        <end position="28"/>
    </location>
</feature>
<feature type="compositionally biased region" description="Acidic residues" evidence="1">
    <location>
        <begin position="145"/>
        <end position="158"/>
    </location>
</feature>
<dbReference type="Proteomes" id="UP000192578">
    <property type="component" value="Unassembled WGS sequence"/>
</dbReference>
<evidence type="ECO:0000259" key="2">
    <source>
        <dbReference type="Pfam" id="PF12335"/>
    </source>
</evidence>
<feature type="compositionally biased region" description="Basic and acidic residues" evidence="1">
    <location>
        <begin position="332"/>
        <end position="341"/>
    </location>
</feature>
<dbReference type="PANTHER" id="PTHR13663">
    <property type="entry name" value="SIMILAR TO RIKEN CDNA 6430548M08"/>
    <property type="match status" value="1"/>
</dbReference>
<dbReference type="InterPro" id="IPR039872">
    <property type="entry name" value="KIAA0513"/>
</dbReference>
<comment type="caution">
    <text evidence="3">The sequence shown here is derived from an EMBL/GenBank/DDBJ whole genome shotgun (WGS) entry which is preliminary data.</text>
</comment>
<evidence type="ECO:0000256" key="1">
    <source>
        <dbReference type="SAM" id="MobiDB-lite"/>
    </source>
</evidence>
<feature type="compositionally biased region" description="Low complexity" evidence="1">
    <location>
        <begin position="43"/>
        <end position="83"/>
    </location>
</feature>
<evidence type="ECO:0000313" key="4">
    <source>
        <dbReference type="Proteomes" id="UP000192578"/>
    </source>
</evidence>
<gene>
    <name evidence="3" type="ORF">BV898_05303</name>
</gene>
<dbReference type="Pfam" id="PF12335">
    <property type="entry name" value="SBF2"/>
    <property type="match status" value="1"/>
</dbReference>
<feature type="compositionally biased region" description="Polar residues" evidence="1">
    <location>
        <begin position="109"/>
        <end position="132"/>
    </location>
</feature>
<reference evidence="4" key="1">
    <citation type="submission" date="2017-01" db="EMBL/GenBank/DDBJ databases">
        <title>Comparative genomics of anhydrobiosis in the tardigrade Hypsibius dujardini.</title>
        <authorList>
            <person name="Yoshida Y."/>
            <person name="Koutsovoulos G."/>
            <person name="Laetsch D."/>
            <person name="Stevens L."/>
            <person name="Kumar S."/>
            <person name="Horikawa D."/>
            <person name="Ishino K."/>
            <person name="Komine S."/>
            <person name="Tomita M."/>
            <person name="Blaxter M."/>
            <person name="Arakawa K."/>
        </authorList>
    </citation>
    <scope>NUCLEOTIDE SEQUENCE [LARGE SCALE GENOMIC DNA]</scope>
    <source>
        <strain evidence="4">Z151</strain>
    </source>
</reference>
<feature type="compositionally biased region" description="Low complexity" evidence="1">
    <location>
        <begin position="342"/>
        <end position="355"/>
    </location>
</feature>
<dbReference type="AlphaFoldDB" id="A0A1W0WZT5"/>
<dbReference type="PANTHER" id="PTHR13663:SF2">
    <property type="entry name" value="SIMILAR TO RIKEN CDNA 6430548M08"/>
    <property type="match status" value="1"/>
</dbReference>
<dbReference type="EMBL" id="MTYJ01000028">
    <property type="protein sequence ID" value="OQV20721.1"/>
    <property type="molecule type" value="Genomic_DNA"/>
</dbReference>
<sequence>MTFFLMKNRFQQQKEEETTTASTTQQQQPSPRPGRNFLNALFGSSSAGGPTDAPGAAATQRKTSQSKSDASSPSRASSTSGRSHAYPPRRISFDEVDYGPTRENVRGRQPSQNQQGDPNSSRNATTAGFTDNNRPDDHSSGTTDPPDEDPDVDFAGETDDNHAGAGRGEFDRGSDSSGPDSPQEAAPGMDDDLVLFMRQFVEQIFLNSQPIGQEEKSQFGELARLESGRLWFARFINSQRINYSSKVDDGTFYRLVQYIAIVLFECYQEEDYGPAKILMNICFTFYKEVPSGASRRIRREFLYHHLRKQAIWHSLKFWNAAYFDAMQADRARRSHRERSDNDNNSSNQGNTQQSRPQSGTTEEDYVCRTLVDFITNMRAFHVARDSVIEFIRKQSQNVNPDQFRSLREQVDAMYA</sequence>
<keyword evidence="4" id="KW-1185">Reference proteome</keyword>
<feature type="region of interest" description="Disordered" evidence="1">
    <location>
        <begin position="1"/>
        <end position="188"/>
    </location>
</feature>
<accession>A0A1W0WZT5</accession>
<dbReference type="OrthoDB" id="6268344at2759"/>
<evidence type="ECO:0000313" key="3">
    <source>
        <dbReference type="EMBL" id="OQV20721.1"/>
    </source>
</evidence>